<dbReference type="InterPro" id="IPR036390">
    <property type="entry name" value="WH_DNA-bd_sf"/>
</dbReference>
<dbReference type="AlphaFoldDB" id="A0A3G9JFS0"/>
<dbReference type="PRINTS" id="PR00598">
    <property type="entry name" value="HTHMARR"/>
</dbReference>
<dbReference type="GO" id="GO:0003700">
    <property type="term" value="F:DNA-binding transcription factor activity"/>
    <property type="evidence" value="ECO:0007669"/>
    <property type="project" value="InterPro"/>
</dbReference>
<sequence length="153" mass="17700">MEQSPLTTSQLDESVGFLMGVTYRKLTNFLLQRLKNYDITPEQWAVLVRVREQEGLIQKELAARSGKDKPTTTRILDTLESKQYITKKPDKSDRRSFLIYMTEKGNTLIEQTLPIERQTLVDVTAGFSKSEYDMLIQLLLRIGENLNQLTKED</sequence>
<reference evidence="4 5" key="1">
    <citation type="submission" date="2018-11" db="EMBL/GenBank/DDBJ databases">
        <title>Complete genome sequence of Paenibacillus baekrokdamisoli strain KCTC 33723.</title>
        <authorList>
            <person name="Kang S.W."/>
            <person name="Lee K.C."/>
            <person name="Kim K.K."/>
            <person name="Kim J.S."/>
            <person name="Kim D.S."/>
            <person name="Ko S.H."/>
            <person name="Yang S.H."/>
            <person name="Lee J.S."/>
        </authorList>
    </citation>
    <scope>NUCLEOTIDE SEQUENCE [LARGE SCALE GENOMIC DNA]</scope>
    <source>
        <strain evidence="4 5">KCTC 33723</strain>
    </source>
</reference>
<evidence type="ECO:0000256" key="1">
    <source>
        <dbReference type="ARBA" id="ARBA00023015"/>
    </source>
</evidence>
<dbReference type="Proteomes" id="UP000275368">
    <property type="component" value="Chromosome"/>
</dbReference>
<keyword evidence="3" id="KW-0804">Transcription</keyword>
<evidence type="ECO:0000256" key="2">
    <source>
        <dbReference type="ARBA" id="ARBA00023125"/>
    </source>
</evidence>
<dbReference type="KEGG" id="pbk:Back11_60960"/>
<dbReference type="InterPro" id="IPR036388">
    <property type="entry name" value="WH-like_DNA-bd_sf"/>
</dbReference>
<dbReference type="InterPro" id="IPR000835">
    <property type="entry name" value="HTH_MarR-typ"/>
</dbReference>
<dbReference type="Pfam" id="PF01047">
    <property type="entry name" value="MarR"/>
    <property type="match status" value="1"/>
</dbReference>
<gene>
    <name evidence="4" type="ORF">Back11_60960</name>
</gene>
<evidence type="ECO:0000313" key="5">
    <source>
        <dbReference type="Proteomes" id="UP000275368"/>
    </source>
</evidence>
<evidence type="ECO:0000313" key="4">
    <source>
        <dbReference type="EMBL" id="BBH24751.1"/>
    </source>
</evidence>
<name>A0A3G9JFS0_9BACL</name>
<dbReference type="EMBL" id="AP019308">
    <property type="protein sequence ID" value="BBH24751.1"/>
    <property type="molecule type" value="Genomic_DNA"/>
</dbReference>
<dbReference type="SMART" id="SM00347">
    <property type="entry name" value="HTH_MARR"/>
    <property type="match status" value="1"/>
</dbReference>
<dbReference type="SUPFAM" id="SSF46785">
    <property type="entry name" value="Winged helix' DNA-binding domain"/>
    <property type="match status" value="1"/>
</dbReference>
<keyword evidence="5" id="KW-1185">Reference proteome</keyword>
<dbReference type="RefSeq" id="WP_232016102.1">
    <property type="nucleotide sequence ID" value="NZ_AP019308.1"/>
</dbReference>
<accession>A0A3G9JFS0</accession>
<dbReference type="GO" id="GO:0003677">
    <property type="term" value="F:DNA binding"/>
    <property type="evidence" value="ECO:0007669"/>
    <property type="project" value="UniProtKB-KW"/>
</dbReference>
<evidence type="ECO:0000256" key="3">
    <source>
        <dbReference type="ARBA" id="ARBA00023163"/>
    </source>
</evidence>
<dbReference type="PANTHER" id="PTHR42756">
    <property type="entry name" value="TRANSCRIPTIONAL REGULATOR, MARR"/>
    <property type="match status" value="1"/>
</dbReference>
<proteinExistence type="predicted"/>
<dbReference type="Gene3D" id="1.10.10.10">
    <property type="entry name" value="Winged helix-like DNA-binding domain superfamily/Winged helix DNA-binding domain"/>
    <property type="match status" value="1"/>
</dbReference>
<dbReference type="PANTHER" id="PTHR42756:SF1">
    <property type="entry name" value="TRANSCRIPTIONAL REPRESSOR OF EMRAB OPERON"/>
    <property type="match status" value="1"/>
</dbReference>
<dbReference type="PROSITE" id="PS50995">
    <property type="entry name" value="HTH_MARR_2"/>
    <property type="match status" value="1"/>
</dbReference>
<keyword evidence="2" id="KW-0238">DNA-binding</keyword>
<organism evidence="4 5">
    <name type="scientific">Paenibacillus baekrokdamisoli</name>
    <dbReference type="NCBI Taxonomy" id="1712516"/>
    <lineage>
        <taxon>Bacteria</taxon>
        <taxon>Bacillati</taxon>
        <taxon>Bacillota</taxon>
        <taxon>Bacilli</taxon>
        <taxon>Bacillales</taxon>
        <taxon>Paenibacillaceae</taxon>
        <taxon>Paenibacillus</taxon>
    </lineage>
</organism>
<protein>
    <submittedName>
        <fullName evidence="4">Transcriptional regulator</fullName>
    </submittedName>
</protein>
<keyword evidence="1" id="KW-0805">Transcription regulation</keyword>